<dbReference type="Gene3D" id="2.70.98.20">
    <property type="entry name" value="Copper amine oxidase, catalytic domain"/>
    <property type="match status" value="1"/>
</dbReference>
<dbReference type="InterPro" id="IPR049948">
    <property type="entry name" value="Cu_Am_ox_TPQ-bd"/>
</dbReference>
<reference evidence="19 20" key="1">
    <citation type="submission" date="2016-09" db="EMBL/GenBank/DDBJ databases">
        <title>Aspergillus awamori IFM 58123T.</title>
        <authorList>
            <person name="Kusuya Y."/>
            <person name="Shimizu M."/>
            <person name="Takahashi H."/>
            <person name="Yaguchi T."/>
        </authorList>
    </citation>
    <scope>NUCLEOTIDE SEQUENCE [LARGE SCALE GENOMIC DNA]</scope>
    <source>
        <strain evidence="19 20">IFM 58123</strain>
    </source>
</reference>
<comment type="subunit">
    <text evidence="3">Homodimer.</text>
</comment>
<feature type="modified residue" description="2',4',5'-topaquinone" evidence="14">
    <location>
        <position position="405"/>
    </location>
</feature>
<dbReference type="SUPFAM" id="SSF49998">
    <property type="entry name" value="Amine oxidase catalytic domain"/>
    <property type="match status" value="1"/>
</dbReference>
<dbReference type="EC" id="1.4.3.-" evidence="15"/>
<dbReference type="PANTHER" id="PTHR10638">
    <property type="entry name" value="COPPER AMINE OXIDASE"/>
    <property type="match status" value="1"/>
</dbReference>
<keyword evidence="9" id="KW-0238">DNA-binding</keyword>
<evidence type="ECO:0000256" key="1">
    <source>
        <dbReference type="ARBA" id="ARBA00001935"/>
    </source>
</evidence>
<feature type="active site" description="Proton acceptor" evidence="13">
    <location>
        <position position="321"/>
    </location>
</feature>
<evidence type="ECO:0000313" key="19">
    <source>
        <dbReference type="EMBL" id="GCB19946.1"/>
    </source>
</evidence>
<keyword evidence="11" id="KW-0804">Transcription</keyword>
<protein>
    <recommendedName>
        <fullName evidence="15">Amine oxidase</fullName>
        <ecNumber evidence="15">1.4.3.-</ecNumber>
    </recommendedName>
</protein>
<organism evidence="19 20">
    <name type="scientific">Aspergillus awamori</name>
    <name type="common">Black koji mold</name>
    <dbReference type="NCBI Taxonomy" id="105351"/>
    <lineage>
        <taxon>Eukaryota</taxon>
        <taxon>Fungi</taxon>
        <taxon>Dikarya</taxon>
        <taxon>Ascomycota</taxon>
        <taxon>Pezizomycotina</taxon>
        <taxon>Eurotiomycetes</taxon>
        <taxon>Eurotiomycetidae</taxon>
        <taxon>Eurotiales</taxon>
        <taxon>Aspergillaceae</taxon>
        <taxon>Aspergillus</taxon>
    </lineage>
</organism>
<dbReference type="EMBL" id="BDHI01000002">
    <property type="protein sequence ID" value="GCB19946.1"/>
    <property type="molecule type" value="Genomic_DNA"/>
</dbReference>
<comment type="similarity">
    <text evidence="2 15">Belongs to the copper/topaquinone oxidase family.</text>
</comment>
<dbReference type="Pfam" id="PF04082">
    <property type="entry name" value="Fungal_trans"/>
    <property type="match status" value="1"/>
</dbReference>
<dbReference type="Proteomes" id="UP000286921">
    <property type="component" value="Unassembled WGS sequence"/>
</dbReference>
<evidence type="ECO:0000256" key="8">
    <source>
        <dbReference type="ARBA" id="ARBA00023015"/>
    </source>
</evidence>
<dbReference type="InterPro" id="IPR036864">
    <property type="entry name" value="Zn2-C6_fun-type_DNA-bd_sf"/>
</dbReference>
<evidence type="ECO:0000256" key="16">
    <source>
        <dbReference type="SAM" id="Coils"/>
    </source>
</evidence>
<keyword evidence="8" id="KW-0805">Transcription regulation</keyword>
<evidence type="ECO:0000256" key="5">
    <source>
        <dbReference type="ARBA" id="ARBA00022772"/>
    </source>
</evidence>
<dbReference type="Gene3D" id="4.10.240.10">
    <property type="entry name" value="Zn(2)-C6 fungal-type DNA-binding domain"/>
    <property type="match status" value="1"/>
</dbReference>
<feature type="region of interest" description="Disordered" evidence="17">
    <location>
        <begin position="777"/>
        <end position="862"/>
    </location>
</feature>
<evidence type="ECO:0000256" key="2">
    <source>
        <dbReference type="ARBA" id="ARBA00007983"/>
    </source>
</evidence>
<evidence type="ECO:0000256" key="6">
    <source>
        <dbReference type="ARBA" id="ARBA00023002"/>
    </source>
</evidence>
<evidence type="ECO:0000256" key="10">
    <source>
        <dbReference type="ARBA" id="ARBA00023157"/>
    </source>
</evidence>
<name>A0A401KL89_ASPAW</name>
<dbReference type="PANTHER" id="PTHR10638:SF91">
    <property type="entry name" value="AMINE OXIDASE"/>
    <property type="match status" value="1"/>
</dbReference>
<keyword evidence="20" id="KW-1185">Reference proteome</keyword>
<evidence type="ECO:0000256" key="3">
    <source>
        <dbReference type="ARBA" id="ARBA00011738"/>
    </source>
</evidence>
<dbReference type="Pfam" id="PF00172">
    <property type="entry name" value="Zn_clus"/>
    <property type="match status" value="1"/>
</dbReference>
<dbReference type="SUPFAM" id="SSF54416">
    <property type="entry name" value="Amine oxidase N-terminal region"/>
    <property type="match status" value="2"/>
</dbReference>
<evidence type="ECO:0000256" key="12">
    <source>
        <dbReference type="ARBA" id="ARBA00023242"/>
    </source>
</evidence>
<dbReference type="FunFam" id="3.10.450.40:FF:000010">
    <property type="entry name" value="Amine oxidase"/>
    <property type="match status" value="1"/>
</dbReference>
<keyword evidence="10" id="KW-1015">Disulfide bond</keyword>
<keyword evidence="4 15" id="KW-0479">Metal-binding</keyword>
<dbReference type="STRING" id="105351.A0A401KL89"/>
<dbReference type="GO" id="GO:0048038">
    <property type="term" value="F:quinone binding"/>
    <property type="evidence" value="ECO:0007669"/>
    <property type="project" value="InterPro"/>
</dbReference>
<dbReference type="Pfam" id="PF01179">
    <property type="entry name" value="Cu_amine_oxid"/>
    <property type="match status" value="1"/>
</dbReference>
<feature type="coiled-coil region" evidence="16">
    <location>
        <begin position="743"/>
        <end position="777"/>
    </location>
</feature>
<feature type="domain" description="Zn(2)-C6 fungal-type" evidence="18">
    <location>
        <begin position="690"/>
        <end position="719"/>
    </location>
</feature>
<comment type="cofactor">
    <cofactor evidence="1">
        <name>Cu cation</name>
        <dbReference type="ChEBI" id="CHEBI:23378"/>
    </cofactor>
</comment>
<comment type="caution">
    <text evidence="19">The sequence shown here is derived from an EMBL/GenBank/DDBJ whole genome shotgun (WGS) entry which is preliminary data.</text>
</comment>
<keyword evidence="5 13" id="KW-0801">TPQ</keyword>
<dbReference type="InterPro" id="IPR015798">
    <property type="entry name" value="Cu_amine_oxidase_C"/>
</dbReference>
<gene>
    <name evidence="19" type="ORF">AAWM_02831</name>
</gene>
<dbReference type="InterPro" id="IPR016182">
    <property type="entry name" value="Cu_amine_oxidase_N-reg"/>
</dbReference>
<dbReference type="InterPro" id="IPR036460">
    <property type="entry name" value="Cu_amine_oxidase_C_sf"/>
</dbReference>
<evidence type="ECO:0000256" key="11">
    <source>
        <dbReference type="ARBA" id="ARBA00023163"/>
    </source>
</evidence>
<feature type="region of interest" description="Disordered" evidence="17">
    <location>
        <begin position="1278"/>
        <end position="1310"/>
    </location>
</feature>
<dbReference type="SMART" id="SM00906">
    <property type="entry name" value="Fungal_trans"/>
    <property type="match status" value="1"/>
</dbReference>
<dbReference type="InterPro" id="IPR001138">
    <property type="entry name" value="Zn2Cys6_DnaBD"/>
</dbReference>
<feature type="compositionally biased region" description="Low complexity" evidence="17">
    <location>
        <begin position="786"/>
        <end position="802"/>
    </location>
</feature>
<keyword evidence="12" id="KW-0539">Nucleus</keyword>
<comment type="PTM">
    <text evidence="14 15">Topaquinone (TPQ) is generated by copper-dependent autoxidation of a specific tyrosyl residue.</text>
</comment>
<feature type="compositionally biased region" description="Polar residues" evidence="17">
    <location>
        <begin position="654"/>
        <end position="664"/>
    </location>
</feature>
<keyword evidence="16" id="KW-0175">Coiled coil</keyword>
<dbReference type="GO" id="GO:0006351">
    <property type="term" value="P:DNA-templated transcription"/>
    <property type="evidence" value="ECO:0007669"/>
    <property type="project" value="InterPro"/>
</dbReference>
<proteinExistence type="inferred from homology"/>
<dbReference type="GO" id="GO:0005507">
    <property type="term" value="F:copper ion binding"/>
    <property type="evidence" value="ECO:0007669"/>
    <property type="project" value="InterPro"/>
</dbReference>
<dbReference type="GO" id="GO:0000981">
    <property type="term" value="F:DNA-binding transcription factor activity, RNA polymerase II-specific"/>
    <property type="evidence" value="ECO:0007669"/>
    <property type="project" value="InterPro"/>
</dbReference>
<accession>A0A401KL89</accession>
<sequence>MLPHPLAILSEEETNIARNVILAQHPNTVIDFREIYLSEPPKAQLLEFLALEHSGRLSPTSPRPPRLALCQYDVIGNDRIPSFEESVVDVGTRQRVQHRVVGKEHHASLTLSEFDTLVERCFASPLFQKALADFDLPEGFEVVIEPWPYGGLDYVEEKRRYFQGLCFATDKRKNNPDANFYSYPLPLIPVMDALTQEIIRVDRPATGGKGEGLTEQTFKRDIIGHCKDSDYVPELLPGGTRKDLKPLNVVQPEGPSFRITEESLVEWQKWRFRVAFNPREGATIHDVWYDGRSVLYRLSISEMTVPYADPRPPFHRKQAFDFGDGGGGNMANNLSIGCDCLGVIKYFDAVMTGADGSAKKMPNAICLHEQDNGIGWKHSNWRTGRAVVTRHRELVVQFIITLANYEYIFAYKFDQSGGITVESRATGILNVVNIDAGKVSEYGNVVSGGVLAQNHQHIFCVRIDPAIDGPNNSVQVEESHPVPMNAVTNPNGNFYKVNTETMERAGFFDAAPELNRTVKMVNPHKKNPISQKPVGYKFIPLATQRLLADPNSIQARRAQFAQHHVWVTKYRDGELYAGGRYTLQSQEEIEGVSDAVKRGESVVDTDVVVWSTFGITHNPRVEDWPVMPVEIFQLMIRPADFFTANPSLDVPSDKNVSSRVNSMDSDPAKRGSNTPEPPRSKKRAKYTQVACNECKRRKLKCSGEPVCSRCARDNVRCVYTANAHAVANTASPSVEDPVKDERYGRLSSRLQTVDQQIASLQREMRAMAARLRHLESTSVTTPANNTSIPTSMSTVSSTSVNTGLQRILNRPKSPSYVGPTSAEFGLTARQKPSEDSDGDADETDSAAAQSPAPVQDSEALSGDPLRCMGLTETLRLVTVYEHTVGLIYPCVDLDSVRAYVVEFFRDEGNGLNEARSPETEDQDWFFARDVEVLKIIVATALLAESHGRSERAAWLADSVEDQFASRYKIPEVDMKELLILTLVSIFHSYRDDEVLAWRTIGSAVRGAVQLGLHCQETWLKTGGVFPGELHRTWASRLFWCIYVLDRKWSFGTGLPFAIQDSDMDTNLPEPGTSTPYLTCMISYARLSSKIWGLVVGWRTRPRAATADYCSYLDFQVQQWIQSIPPELRFDPSQRSSSTGPNAQADSMMMLQVLLALQANQLRILVYRQYLLSTESIEESVPSASIAVETAKSTVHMLDFFSRVSDIYFQRPEPFNYFLISALAALFLAVLHAPSRFSQVCRPEFYKAVDMVRRSSTRARTSRRLQKIIRNLKLIRSNLGSKSPRQAGTQLQHQQQHTHQTPRRQPSVSTTMSAAVPFTPVDTPYPPQHQLSGFHPVPQQPLSVSAYWPATAGGNSAAVDDQQESCEDLTSFFEMAGGFYFDPRAQAEVPEAANGNGTGTDGAGIEALNAEDEALTRVMAGLL</sequence>
<keyword evidence="6 15" id="KW-0560">Oxidoreductase</keyword>
<evidence type="ECO:0000256" key="14">
    <source>
        <dbReference type="PIRSR" id="PIRSR600269-51"/>
    </source>
</evidence>
<dbReference type="GO" id="GO:0009308">
    <property type="term" value="P:amine metabolic process"/>
    <property type="evidence" value="ECO:0007669"/>
    <property type="project" value="UniProtKB-UniRule"/>
</dbReference>
<evidence type="ECO:0000256" key="13">
    <source>
        <dbReference type="PIRSR" id="PIRSR600269-50"/>
    </source>
</evidence>
<feature type="compositionally biased region" description="Low complexity" evidence="17">
    <location>
        <begin position="1284"/>
        <end position="1304"/>
    </location>
</feature>
<dbReference type="SUPFAM" id="SSF57701">
    <property type="entry name" value="Zn2/Cys6 DNA-binding domain"/>
    <property type="match status" value="1"/>
</dbReference>
<evidence type="ECO:0000256" key="15">
    <source>
        <dbReference type="RuleBase" id="RU000672"/>
    </source>
</evidence>
<dbReference type="CDD" id="cd00067">
    <property type="entry name" value="GAL4"/>
    <property type="match status" value="1"/>
</dbReference>
<dbReference type="FunFam" id="2.70.98.20:FF:000001">
    <property type="entry name" value="Amine oxidase"/>
    <property type="match status" value="1"/>
</dbReference>
<dbReference type="SMART" id="SM00066">
    <property type="entry name" value="GAL4"/>
    <property type="match status" value="1"/>
</dbReference>
<dbReference type="PROSITE" id="PS01164">
    <property type="entry name" value="COPPER_AMINE_OXID_1"/>
    <property type="match status" value="1"/>
</dbReference>
<feature type="active site" description="Schiff-base intermediate with substrate; via topaquinone" evidence="13">
    <location>
        <position position="405"/>
    </location>
</feature>
<keyword evidence="7 15" id="KW-0186">Copper</keyword>
<dbReference type="InterPro" id="IPR007219">
    <property type="entry name" value="XnlR_reg_dom"/>
</dbReference>
<evidence type="ECO:0000256" key="4">
    <source>
        <dbReference type="ARBA" id="ARBA00022723"/>
    </source>
</evidence>
<dbReference type="GO" id="GO:0008131">
    <property type="term" value="F:primary methylamine oxidase activity"/>
    <property type="evidence" value="ECO:0007669"/>
    <property type="project" value="InterPro"/>
</dbReference>
<dbReference type="GO" id="GO:0003677">
    <property type="term" value="F:DNA binding"/>
    <property type="evidence" value="ECO:0007669"/>
    <property type="project" value="UniProtKB-KW"/>
</dbReference>
<evidence type="ECO:0000259" key="18">
    <source>
        <dbReference type="PROSITE" id="PS50048"/>
    </source>
</evidence>
<evidence type="ECO:0000313" key="20">
    <source>
        <dbReference type="Proteomes" id="UP000286921"/>
    </source>
</evidence>
<feature type="region of interest" description="Disordered" evidence="17">
    <location>
        <begin position="652"/>
        <end position="685"/>
    </location>
</feature>
<dbReference type="PROSITE" id="PS00463">
    <property type="entry name" value="ZN2_CY6_FUNGAL_1"/>
    <property type="match status" value="1"/>
</dbReference>
<feature type="compositionally biased region" description="Acidic residues" evidence="17">
    <location>
        <begin position="835"/>
        <end position="844"/>
    </location>
</feature>
<dbReference type="PROSITE" id="PS50048">
    <property type="entry name" value="ZN2_CY6_FUNGAL_2"/>
    <property type="match status" value="1"/>
</dbReference>
<evidence type="ECO:0000256" key="9">
    <source>
        <dbReference type="ARBA" id="ARBA00023125"/>
    </source>
</evidence>
<evidence type="ECO:0000256" key="17">
    <source>
        <dbReference type="SAM" id="MobiDB-lite"/>
    </source>
</evidence>
<dbReference type="CDD" id="cd12148">
    <property type="entry name" value="fungal_TF_MHR"/>
    <property type="match status" value="1"/>
</dbReference>
<dbReference type="FunFam" id="3.10.450.40:FF:000015">
    <property type="entry name" value="Amine oxidase"/>
    <property type="match status" value="1"/>
</dbReference>
<comment type="cofactor">
    <cofactor evidence="15">
        <name>Cu cation</name>
        <dbReference type="ChEBI" id="CHEBI:23378"/>
    </cofactor>
    <text evidence="15">Contains 1 topaquinone per subunit.</text>
</comment>
<dbReference type="Gene3D" id="3.10.450.40">
    <property type="match status" value="2"/>
</dbReference>
<dbReference type="GO" id="GO:0008270">
    <property type="term" value="F:zinc ion binding"/>
    <property type="evidence" value="ECO:0007669"/>
    <property type="project" value="InterPro"/>
</dbReference>
<dbReference type="InterPro" id="IPR000269">
    <property type="entry name" value="Cu_amine_oxidase"/>
</dbReference>
<evidence type="ECO:0000256" key="7">
    <source>
        <dbReference type="ARBA" id="ARBA00023008"/>
    </source>
</evidence>